<accession>A0ACC2BF05</accession>
<dbReference type="Proteomes" id="UP001162992">
    <property type="component" value="Chromosome 16"/>
</dbReference>
<proteinExistence type="predicted"/>
<keyword evidence="2" id="KW-1185">Reference proteome</keyword>
<evidence type="ECO:0000313" key="2">
    <source>
        <dbReference type="Proteomes" id="UP001162992"/>
    </source>
</evidence>
<protein>
    <submittedName>
        <fullName evidence="1">Uncharacterized protein</fullName>
    </submittedName>
</protein>
<sequence>MEAEVRFWSRQRVWVGWGQLIWLLIFLWAACCSGAGATYVGVCYGRDAYNLPSPQKVVQLLQAQAIPRVRLFDADPAVLGALANTQIEVVVGVTNLEIADIAQSEAVGYAWVNKNIVPYVPATSITAIAVGSEVITSPLNLSLLLVQAMRNLNAGLINAGLDKHIKVSTPHAMGVVERSFPPSAATFDTNFVSILEPMLEFLSQTQSFFMVNVYPFYTYRNENPNVLLDYALFQPRGGLVDSKSGLIYFNLFDAQVDAVFYAMQALGYYNLNVVVTETGWPSMGEALEVDVVNFKNAATYNNNLISHILNKTGTPMKPGIAIDTYIFELFNEDLRPGPTSVRNWGLFRPDGTKMYDFSFGQPGIGVYGGISPPGNGRGIPIINRTFCIATPGAIFTHLQISLDWVCGPGHADCDAIQPGKRCYLPDTVTSHASYAFNNYYQSYGMDPNFCNFSGVSSITSIDPSYAQCIYEGSYSSSGRLSYEKVLWALQLLVFIMPMHALQ</sequence>
<evidence type="ECO:0000313" key="1">
    <source>
        <dbReference type="EMBL" id="KAJ7528344.1"/>
    </source>
</evidence>
<comment type="caution">
    <text evidence="1">The sequence shown here is derived from an EMBL/GenBank/DDBJ whole genome shotgun (WGS) entry which is preliminary data.</text>
</comment>
<organism evidence="1 2">
    <name type="scientific">Diphasiastrum complanatum</name>
    <name type="common">Issler's clubmoss</name>
    <name type="synonym">Lycopodium complanatum</name>
    <dbReference type="NCBI Taxonomy" id="34168"/>
    <lineage>
        <taxon>Eukaryota</taxon>
        <taxon>Viridiplantae</taxon>
        <taxon>Streptophyta</taxon>
        <taxon>Embryophyta</taxon>
        <taxon>Tracheophyta</taxon>
        <taxon>Lycopodiopsida</taxon>
        <taxon>Lycopodiales</taxon>
        <taxon>Lycopodiaceae</taxon>
        <taxon>Lycopodioideae</taxon>
        <taxon>Diphasiastrum</taxon>
    </lineage>
</organism>
<name>A0ACC2BF05_DIPCM</name>
<gene>
    <name evidence="1" type="ORF">O6H91_16G095200</name>
</gene>
<reference evidence="2" key="1">
    <citation type="journal article" date="2024" name="Proc. Natl. Acad. Sci. U.S.A.">
        <title>Extraordinary preservation of gene collinearity over three hundred million years revealed in homosporous lycophytes.</title>
        <authorList>
            <person name="Li C."/>
            <person name="Wickell D."/>
            <person name="Kuo L.Y."/>
            <person name="Chen X."/>
            <person name="Nie B."/>
            <person name="Liao X."/>
            <person name="Peng D."/>
            <person name="Ji J."/>
            <person name="Jenkins J."/>
            <person name="Williams M."/>
            <person name="Shu S."/>
            <person name="Plott C."/>
            <person name="Barry K."/>
            <person name="Rajasekar S."/>
            <person name="Grimwood J."/>
            <person name="Han X."/>
            <person name="Sun S."/>
            <person name="Hou Z."/>
            <person name="He W."/>
            <person name="Dai G."/>
            <person name="Sun C."/>
            <person name="Schmutz J."/>
            <person name="Leebens-Mack J.H."/>
            <person name="Li F.W."/>
            <person name="Wang L."/>
        </authorList>
    </citation>
    <scope>NUCLEOTIDE SEQUENCE [LARGE SCALE GENOMIC DNA]</scope>
    <source>
        <strain evidence="2">cv. PW_Plant_1</strain>
    </source>
</reference>
<dbReference type="EMBL" id="CM055107">
    <property type="protein sequence ID" value="KAJ7528344.1"/>
    <property type="molecule type" value="Genomic_DNA"/>
</dbReference>